<sequence>MTEHKPSASSSTAGFFQTLPVLLPPFTEPSILSQDASTRYQNSVEISDDKVIARIVQLYLPQAATEAIKHAHRLARLSLHPSILKFATDAETNHPTLRPLNTFGAENKDDPLWTTSGWQRLKEIGYREGIVSVAYEKSHTTFNRRVQQFVGSHVWEPTGTVTSCPQSMTDGAATLLDRHRGDSDGDQPGRSAVLQEAYRRLISRDSEIAWTSGQWMTERSGGSDVSGTETLAIRMTGQELESESEQGGDVDAIGMKLGPWRIDGFKWFSSATDSEMAVLLARTSKGGISAFYMPMRRRVGSQSPASSSANRGDLPRTELNGVRIQRLKNKLGTKSLPTAELELKGARGWLIGTEGQGIKEISAILNITRLHTAAISAASWARGLAICRAYSKVRKVRGGLLQDNPVHLRWMAEETVKYWASAQFTFLGAALQGTLEQDWKEMVANTKAAQLLPRDKPTISALLRLLLPAMKAQVSVASVHGLRQCMECLGGVGYCENNEDGGLMNIAKIYRDNLVNPIWEGTVSVMVEDVIRVLTDTRLADGDVLANAFVPWVRGSLNLCRAALNDEVLLVEERLQALIDLAHGTPKHELLYCGREILQHLEVITSGVVLLFDAVIAPDDVAREVAVRWIRYNSHSGHGTSKTRFSEDTMSMDKRIFLGISYTGTAIRANI</sequence>
<dbReference type="PANTHER" id="PTHR42707">
    <property type="entry name" value="ACYL-COA DEHYDROGENASE"/>
    <property type="match status" value="1"/>
</dbReference>
<dbReference type="InterPro" id="IPR006091">
    <property type="entry name" value="Acyl-CoA_Oxase/DH_mid-dom"/>
</dbReference>
<dbReference type="EMBL" id="QGDH01000186">
    <property type="protein sequence ID" value="RAR03227.1"/>
    <property type="molecule type" value="Genomic_DNA"/>
</dbReference>
<dbReference type="AlphaFoldDB" id="A0A364MTN4"/>
<dbReference type="InterPro" id="IPR041504">
    <property type="entry name" value="AidB_N"/>
</dbReference>
<dbReference type="SUPFAM" id="SSF47203">
    <property type="entry name" value="Acyl-CoA dehydrogenase C-terminal domain-like"/>
    <property type="match status" value="1"/>
</dbReference>
<feature type="domain" description="Acyl-CoA dehydrogenase/oxidase C-terminal" evidence="5">
    <location>
        <begin position="355"/>
        <end position="534"/>
    </location>
</feature>
<dbReference type="Pfam" id="PF18158">
    <property type="entry name" value="AidB_N"/>
    <property type="match status" value="1"/>
</dbReference>
<dbReference type="SUPFAM" id="SSF56645">
    <property type="entry name" value="Acyl-CoA dehydrogenase NM domain-like"/>
    <property type="match status" value="1"/>
</dbReference>
<evidence type="ECO:0000259" key="5">
    <source>
        <dbReference type="Pfam" id="PF00441"/>
    </source>
</evidence>
<proteinExistence type="inferred from homology"/>
<comment type="cofactor">
    <cofactor evidence="4">
        <name>FAD</name>
        <dbReference type="ChEBI" id="CHEBI:57692"/>
    </cofactor>
</comment>
<evidence type="ECO:0000259" key="7">
    <source>
        <dbReference type="Pfam" id="PF18158"/>
    </source>
</evidence>
<reference evidence="9" key="1">
    <citation type="submission" date="2018-05" db="EMBL/GenBank/DDBJ databases">
        <title>Draft genome sequence of Stemphylium lycopersici strain CIDEFI 213.</title>
        <authorList>
            <person name="Medina R."/>
            <person name="Franco M.E.E."/>
            <person name="Lucentini C.G."/>
            <person name="Saparrat M.C.N."/>
            <person name="Balatti P.A."/>
        </authorList>
    </citation>
    <scope>NUCLEOTIDE SEQUENCE [LARGE SCALE GENOMIC DNA]</scope>
    <source>
        <strain evidence="9">CIDEFI 213</strain>
    </source>
</reference>
<keyword evidence="2 4" id="KW-0285">Flavoprotein</keyword>
<dbReference type="PANTHER" id="PTHR42707:SF2">
    <property type="entry name" value="ACD11 DEHYDROGENASE"/>
    <property type="match status" value="1"/>
</dbReference>
<dbReference type="InterPro" id="IPR036250">
    <property type="entry name" value="AcylCo_DH-like_C"/>
</dbReference>
<evidence type="ECO:0000256" key="4">
    <source>
        <dbReference type="RuleBase" id="RU362125"/>
    </source>
</evidence>
<evidence type="ECO:0000259" key="6">
    <source>
        <dbReference type="Pfam" id="PF02770"/>
    </source>
</evidence>
<evidence type="ECO:0000313" key="9">
    <source>
        <dbReference type="Proteomes" id="UP000249619"/>
    </source>
</evidence>
<organism evidence="8 9">
    <name type="scientific">Stemphylium lycopersici</name>
    <name type="common">Tomato gray leaf spot disease fungus</name>
    <name type="synonym">Thyrospora lycopersici</name>
    <dbReference type="NCBI Taxonomy" id="183478"/>
    <lineage>
        <taxon>Eukaryota</taxon>
        <taxon>Fungi</taxon>
        <taxon>Dikarya</taxon>
        <taxon>Ascomycota</taxon>
        <taxon>Pezizomycotina</taxon>
        <taxon>Dothideomycetes</taxon>
        <taxon>Pleosporomycetidae</taxon>
        <taxon>Pleosporales</taxon>
        <taxon>Pleosporineae</taxon>
        <taxon>Pleosporaceae</taxon>
        <taxon>Stemphylium</taxon>
    </lineage>
</organism>
<comment type="caution">
    <text evidence="8">The sequence shown here is derived from an EMBL/GenBank/DDBJ whole genome shotgun (WGS) entry which is preliminary data.</text>
</comment>
<feature type="domain" description="Acyl-CoA oxidase/dehydrogenase middle" evidence="6">
    <location>
        <begin position="214"/>
        <end position="344"/>
    </location>
</feature>
<dbReference type="InterPro" id="IPR009075">
    <property type="entry name" value="AcylCo_DH/oxidase_C"/>
</dbReference>
<evidence type="ECO:0000256" key="2">
    <source>
        <dbReference type="ARBA" id="ARBA00022630"/>
    </source>
</evidence>
<dbReference type="Gene3D" id="2.40.110.20">
    <property type="match status" value="1"/>
</dbReference>
<name>A0A364MTN4_STELY</name>
<keyword evidence="4" id="KW-0560">Oxidoreductase</keyword>
<evidence type="ECO:0000313" key="8">
    <source>
        <dbReference type="EMBL" id="RAR03227.1"/>
    </source>
</evidence>
<dbReference type="InterPro" id="IPR052904">
    <property type="entry name" value="Acyl-CoA_dehydrogenase-like"/>
</dbReference>
<comment type="similarity">
    <text evidence="1 4">Belongs to the acyl-CoA dehydrogenase family.</text>
</comment>
<protein>
    <submittedName>
        <fullName evidence="8">Acyl-oxidase type 1</fullName>
    </submittedName>
</protein>
<evidence type="ECO:0000256" key="1">
    <source>
        <dbReference type="ARBA" id="ARBA00009347"/>
    </source>
</evidence>
<keyword evidence="9" id="KW-1185">Reference proteome</keyword>
<dbReference type="STRING" id="183478.A0A364MTN4"/>
<accession>A0A364MTN4</accession>
<dbReference type="InterPro" id="IPR009100">
    <property type="entry name" value="AcylCoA_DH/oxidase_NM_dom_sf"/>
</dbReference>
<dbReference type="Gene3D" id="1.20.140.10">
    <property type="entry name" value="Butyryl-CoA Dehydrogenase, subunit A, domain 3"/>
    <property type="match status" value="1"/>
</dbReference>
<dbReference type="Proteomes" id="UP000249619">
    <property type="component" value="Unassembled WGS sequence"/>
</dbReference>
<dbReference type="OrthoDB" id="10251155at2759"/>
<dbReference type="Pfam" id="PF02770">
    <property type="entry name" value="Acyl-CoA_dh_M"/>
    <property type="match status" value="1"/>
</dbReference>
<dbReference type="GO" id="GO:0003995">
    <property type="term" value="F:acyl-CoA dehydrogenase activity"/>
    <property type="evidence" value="ECO:0007669"/>
    <property type="project" value="TreeGrafter"/>
</dbReference>
<keyword evidence="3 4" id="KW-0274">FAD</keyword>
<evidence type="ECO:0000256" key="3">
    <source>
        <dbReference type="ARBA" id="ARBA00022827"/>
    </source>
</evidence>
<gene>
    <name evidence="8" type="ORF">DDE83_008279</name>
</gene>
<feature type="domain" description="Adaptive response protein AidB N-terminal" evidence="7">
    <location>
        <begin position="48"/>
        <end position="179"/>
    </location>
</feature>
<dbReference type="Pfam" id="PF00441">
    <property type="entry name" value="Acyl-CoA_dh_1"/>
    <property type="match status" value="1"/>
</dbReference>